<feature type="DNA-binding region" description="H-T-H motif" evidence="4">
    <location>
        <begin position="55"/>
        <end position="74"/>
    </location>
</feature>
<evidence type="ECO:0000259" key="5">
    <source>
        <dbReference type="PROSITE" id="PS50977"/>
    </source>
</evidence>
<evidence type="ECO:0000256" key="3">
    <source>
        <dbReference type="ARBA" id="ARBA00023163"/>
    </source>
</evidence>
<dbReference type="SUPFAM" id="SSF48498">
    <property type="entry name" value="Tetracyclin repressor-like, C-terminal domain"/>
    <property type="match status" value="1"/>
</dbReference>
<dbReference type="PROSITE" id="PS50977">
    <property type="entry name" value="HTH_TETR_2"/>
    <property type="match status" value="1"/>
</dbReference>
<keyword evidence="1" id="KW-0805">Transcription regulation</keyword>
<dbReference type="Gene3D" id="1.10.10.60">
    <property type="entry name" value="Homeodomain-like"/>
    <property type="match status" value="1"/>
</dbReference>
<keyword evidence="2 4" id="KW-0238">DNA-binding</keyword>
<dbReference type="InterPro" id="IPR009057">
    <property type="entry name" value="Homeodomain-like_sf"/>
</dbReference>
<dbReference type="InterPro" id="IPR004111">
    <property type="entry name" value="Repressor_TetR_C"/>
</dbReference>
<organism evidence="6 7">
    <name type="scientific">Amycolatopsis xylanica</name>
    <dbReference type="NCBI Taxonomy" id="589385"/>
    <lineage>
        <taxon>Bacteria</taxon>
        <taxon>Bacillati</taxon>
        <taxon>Actinomycetota</taxon>
        <taxon>Actinomycetes</taxon>
        <taxon>Pseudonocardiales</taxon>
        <taxon>Pseudonocardiaceae</taxon>
        <taxon>Amycolatopsis</taxon>
    </lineage>
</organism>
<dbReference type="InterPro" id="IPR036271">
    <property type="entry name" value="Tet_transcr_reg_TetR-rel_C_sf"/>
</dbReference>
<feature type="domain" description="HTH tetR-type" evidence="5">
    <location>
        <begin position="32"/>
        <end position="92"/>
    </location>
</feature>
<dbReference type="InterPro" id="IPR001647">
    <property type="entry name" value="HTH_TetR"/>
</dbReference>
<dbReference type="GO" id="GO:0003700">
    <property type="term" value="F:DNA-binding transcription factor activity"/>
    <property type="evidence" value="ECO:0007669"/>
    <property type="project" value="TreeGrafter"/>
</dbReference>
<dbReference type="Proteomes" id="UP000199515">
    <property type="component" value="Unassembled WGS sequence"/>
</dbReference>
<dbReference type="PANTHER" id="PTHR30055">
    <property type="entry name" value="HTH-TYPE TRANSCRIPTIONAL REGULATOR RUTR"/>
    <property type="match status" value="1"/>
</dbReference>
<evidence type="ECO:0000256" key="1">
    <source>
        <dbReference type="ARBA" id="ARBA00023015"/>
    </source>
</evidence>
<dbReference type="PANTHER" id="PTHR30055:SF151">
    <property type="entry name" value="TRANSCRIPTIONAL REGULATORY PROTEIN"/>
    <property type="match status" value="1"/>
</dbReference>
<dbReference type="AlphaFoldDB" id="A0A1H3D9V5"/>
<sequence>MVVFAGQGDAGHSMALLWRTTEPASRPGPKPGLSVEAIVEAGIAVADAEGMTGLSMRAVGDRLGRTAMALYTYVPNKGELVDLMYDAALAELPTHYDGDWRTAVTAWADDHWAFYLRHPWMLQVSQARPVLGPNGYVSLETLLTILYRSGLGSPEVRRLAGALTQHVRGGAQSVAEAREAAKATGVTDEDWWIARSSLLQEVAPDFADRFPHVTRLETERDPVSLEERESFWEKELRKTFEFGLTALLDGAGGSKSS</sequence>
<evidence type="ECO:0000313" key="7">
    <source>
        <dbReference type="Proteomes" id="UP000199515"/>
    </source>
</evidence>
<dbReference type="GO" id="GO:0045892">
    <property type="term" value="P:negative regulation of DNA-templated transcription"/>
    <property type="evidence" value="ECO:0007669"/>
    <property type="project" value="InterPro"/>
</dbReference>
<dbReference type="Pfam" id="PF02909">
    <property type="entry name" value="TetR_C_1"/>
    <property type="match status" value="1"/>
</dbReference>
<gene>
    <name evidence="6" type="ORF">SAMN05421504_103311</name>
</gene>
<keyword evidence="3" id="KW-0804">Transcription</keyword>
<name>A0A1H3D9V5_9PSEU</name>
<dbReference type="EMBL" id="FNON01000003">
    <property type="protein sequence ID" value="SDX63223.1"/>
    <property type="molecule type" value="Genomic_DNA"/>
</dbReference>
<evidence type="ECO:0000256" key="4">
    <source>
        <dbReference type="PROSITE-ProRule" id="PRU00335"/>
    </source>
</evidence>
<evidence type="ECO:0000313" key="6">
    <source>
        <dbReference type="EMBL" id="SDX63223.1"/>
    </source>
</evidence>
<proteinExistence type="predicted"/>
<keyword evidence="7" id="KW-1185">Reference proteome</keyword>
<protein>
    <submittedName>
        <fullName evidence="6">Regulatory protein, tetR family</fullName>
    </submittedName>
</protein>
<dbReference type="OrthoDB" id="2570341at2"/>
<reference evidence="6 7" key="1">
    <citation type="submission" date="2016-10" db="EMBL/GenBank/DDBJ databases">
        <authorList>
            <person name="de Groot N.N."/>
        </authorList>
    </citation>
    <scope>NUCLEOTIDE SEQUENCE [LARGE SCALE GENOMIC DNA]</scope>
    <source>
        <strain evidence="6 7">CPCC 202699</strain>
    </source>
</reference>
<dbReference type="RefSeq" id="WP_091289402.1">
    <property type="nucleotide sequence ID" value="NZ_FNON01000003.1"/>
</dbReference>
<dbReference type="SUPFAM" id="SSF46689">
    <property type="entry name" value="Homeodomain-like"/>
    <property type="match status" value="1"/>
</dbReference>
<evidence type="ECO:0000256" key="2">
    <source>
        <dbReference type="ARBA" id="ARBA00023125"/>
    </source>
</evidence>
<dbReference type="GO" id="GO:0000976">
    <property type="term" value="F:transcription cis-regulatory region binding"/>
    <property type="evidence" value="ECO:0007669"/>
    <property type="project" value="TreeGrafter"/>
</dbReference>
<dbReference type="InterPro" id="IPR050109">
    <property type="entry name" value="HTH-type_TetR-like_transc_reg"/>
</dbReference>
<dbReference type="Gene3D" id="1.10.357.10">
    <property type="entry name" value="Tetracycline Repressor, domain 2"/>
    <property type="match status" value="1"/>
</dbReference>
<accession>A0A1H3D9V5</accession>
<dbReference type="STRING" id="589385.SAMN05421504_103311"/>